<evidence type="ECO:0000256" key="1">
    <source>
        <dbReference type="SAM" id="Phobius"/>
    </source>
</evidence>
<feature type="transmembrane region" description="Helical" evidence="1">
    <location>
        <begin position="39"/>
        <end position="62"/>
    </location>
</feature>
<dbReference type="GeneID" id="5145634"/>
<evidence type="ECO:0000313" key="3">
    <source>
        <dbReference type="Proteomes" id="UP000000663"/>
    </source>
</evidence>
<dbReference type="KEGG" id="rci:RCIX2046"/>
<dbReference type="RefSeq" id="WP_012035385.1">
    <property type="nucleotide sequence ID" value="NC_009464.1"/>
</dbReference>
<dbReference type="AlphaFoldDB" id="Q0W354"/>
<keyword evidence="1" id="KW-0812">Transmembrane</keyword>
<keyword evidence="1" id="KW-1133">Transmembrane helix</keyword>
<dbReference type="Proteomes" id="UP000000663">
    <property type="component" value="Chromosome"/>
</dbReference>
<feature type="transmembrane region" description="Helical" evidence="1">
    <location>
        <begin position="74"/>
        <end position="94"/>
    </location>
</feature>
<name>Q0W354_METAR</name>
<keyword evidence="1" id="KW-0472">Membrane</keyword>
<dbReference type="EMBL" id="AM114193">
    <property type="protein sequence ID" value="CAJ37189.1"/>
    <property type="molecule type" value="Genomic_DNA"/>
</dbReference>
<proteinExistence type="predicted"/>
<organism evidence="2 3">
    <name type="scientific">Methanocella arvoryzae (strain DSM 22066 / NBRC 105507 / MRE50)</name>
    <dbReference type="NCBI Taxonomy" id="351160"/>
    <lineage>
        <taxon>Archaea</taxon>
        <taxon>Methanobacteriati</taxon>
        <taxon>Methanobacteriota</taxon>
        <taxon>Stenosarchaea group</taxon>
        <taxon>Methanomicrobia</taxon>
        <taxon>Methanocellales</taxon>
        <taxon>Methanocellaceae</taxon>
        <taxon>Methanocella</taxon>
    </lineage>
</organism>
<reference evidence="2 3" key="1">
    <citation type="journal article" date="2006" name="Science">
        <title>Genome of rice cluster I archaea -- the key methane producers in the rice rhizosphere.</title>
        <authorList>
            <person name="Erkel C."/>
            <person name="Kube M."/>
            <person name="Reinhardt R."/>
            <person name="Liesack W."/>
        </authorList>
    </citation>
    <scope>NUCLEOTIDE SEQUENCE [LARGE SCALE GENOMIC DNA]</scope>
    <source>
        <strain evidence="3">DSM 22066 / NBRC 105507 / MRE50</strain>
    </source>
</reference>
<feature type="transmembrane region" description="Helical" evidence="1">
    <location>
        <begin position="100"/>
        <end position="121"/>
    </location>
</feature>
<keyword evidence="3" id="KW-1185">Reference proteome</keyword>
<sequence length="125" mass="12983">MPSFVLRIVALIIFVAVLVPALAFSPAGASPDEAYRTVARVICGGVLFLSGLGLAASLENTLLKAGGNAAFKMLYFTAAGMSGAGVAVCLSAFFPVNTAMSMLFFSVIAVVTCIIWLRFYYAATG</sequence>
<protein>
    <submittedName>
        <fullName evidence="2">Uncharacterized protein</fullName>
    </submittedName>
</protein>
<dbReference type="eggNOG" id="arCOG13214">
    <property type="taxonomic scope" value="Archaea"/>
</dbReference>
<evidence type="ECO:0000313" key="2">
    <source>
        <dbReference type="EMBL" id="CAJ37189.1"/>
    </source>
</evidence>
<accession>Q0W354</accession>
<dbReference type="STRING" id="351160.RCIX2046"/>
<gene>
    <name evidence="2" type="ORF">RCIX2046</name>
</gene>